<accession>A0A392T8X3</accession>
<sequence>GSVFLIPLARKLFVYACYILSVFMPMGSLETIVVPVPEQWVSCVYGTLVV</sequence>
<proteinExistence type="predicted"/>
<protein>
    <submittedName>
        <fullName evidence="2">Uncharacterized protein</fullName>
    </submittedName>
</protein>
<name>A0A392T8X3_9FABA</name>
<reference evidence="2 3" key="1">
    <citation type="journal article" date="2018" name="Front. Plant Sci.">
        <title>Red Clover (Trifolium pratense) and Zigzag Clover (T. medium) - A Picture of Genomic Similarities and Differences.</title>
        <authorList>
            <person name="Dluhosova J."/>
            <person name="Istvanek J."/>
            <person name="Nedelnik J."/>
            <person name="Repkova J."/>
        </authorList>
    </citation>
    <scope>NUCLEOTIDE SEQUENCE [LARGE SCALE GENOMIC DNA]</scope>
    <source>
        <strain evidence="3">cv. 10/8</strain>
        <tissue evidence="2">Leaf</tissue>
    </source>
</reference>
<dbReference type="Proteomes" id="UP000265520">
    <property type="component" value="Unassembled WGS sequence"/>
</dbReference>
<feature type="transmembrane region" description="Helical" evidence="1">
    <location>
        <begin position="12"/>
        <end position="29"/>
    </location>
</feature>
<keyword evidence="3" id="KW-1185">Reference proteome</keyword>
<evidence type="ECO:0000256" key="1">
    <source>
        <dbReference type="SAM" id="Phobius"/>
    </source>
</evidence>
<organism evidence="2 3">
    <name type="scientific">Trifolium medium</name>
    <dbReference type="NCBI Taxonomy" id="97028"/>
    <lineage>
        <taxon>Eukaryota</taxon>
        <taxon>Viridiplantae</taxon>
        <taxon>Streptophyta</taxon>
        <taxon>Embryophyta</taxon>
        <taxon>Tracheophyta</taxon>
        <taxon>Spermatophyta</taxon>
        <taxon>Magnoliopsida</taxon>
        <taxon>eudicotyledons</taxon>
        <taxon>Gunneridae</taxon>
        <taxon>Pentapetalae</taxon>
        <taxon>rosids</taxon>
        <taxon>fabids</taxon>
        <taxon>Fabales</taxon>
        <taxon>Fabaceae</taxon>
        <taxon>Papilionoideae</taxon>
        <taxon>50 kb inversion clade</taxon>
        <taxon>NPAAA clade</taxon>
        <taxon>Hologalegina</taxon>
        <taxon>IRL clade</taxon>
        <taxon>Trifolieae</taxon>
        <taxon>Trifolium</taxon>
    </lineage>
</organism>
<comment type="caution">
    <text evidence="2">The sequence shown here is derived from an EMBL/GenBank/DDBJ whole genome shotgun (WGS) entry which is preliminary data.</text>
</comment>
<dbReference type="AlphaFoldDB" id="A0A392T8X3"/>
<feature type="non-terminal residue" evidence="2">
    <location>
        <position position="1"/>
    </location>
</feature>
<keyword evidence="1" id="KW-1133">Transmembrane helix</keyword>
<evidence type="ECO:0000313" key="2">
    <source>
        <dbReference type="EMBL" id="MCI57489.1"/>
    </source>
</evidence>
<keyword evidence="1" id="KW-0472">Membrane</keyword>
<evidence type="ECO:0000313" key="3">
    <source>
        <dbReference type="Proteomes" id="UP000265520"/>
    </source>
</evidence>
<keyword evidence="1" id="KW-0812">Transmembrane</keyword>
<dbReference type="EMBL" id="LXQA010529737">
    <property type="protein sequence ID" value="MCI57489.1"/>
    <property type="molecule type" value="Genomic_DNA"/>
</dbReference>